<accession>S0EWE0</accession>
<dbReference type="InterPro" id="IPR029475">
    <property type="entry name" value="DUF6807"/>
</dbReference>
<sequence>MLPEESPVTLIARPGHVEFWIYGGLFAVYRTSSAAPCGFTAIYAKDRRPVLKPNEAGIVLGIARENVDGFDFTPSANTSHSKGTIVPLSTMARRGPCSVGLRQDNLWVTPHGEPIIAETRIFRALPGPGPSRILDIFLNLRPCTSHEIVFGSAPHDLLQLYVAEPFLRETGLVRNSRGAVGLDQIHRRSAAWCGFVGVIQKETVGFAMMDHPQNPFFPTDWNLSADGTLSPSPLLWSGFAQNLAKAISLRYRLIVHDGYVDFGWTGARLRDFAKEHLLGVP</sequence>
<keyword evidence="2" id="KW-1185">Reference proteome</keyword>
<name>S0EWE0_CHTCT</name>
<dbReference type="Pfam" id="PF14100">
    <property type="entry name" value="DUF6807"/>
    <property type="match status" value="1"/>
</dbReference>
<gene>
    <name evidence="1" type="ORF">CCALI_00170</name>
</gene>
<dbReference type="InParanoid" id="S0EWE0"/>
<dbReference type="Proteomes" id="UP000014227">
    <property type="component" value="Chromosome I"/>
</dbReference>
<proteinExistence type="predicted"/>
<reference evidence="2" key="1">
    <citation type="submission" date="2013-03" db="EMBL/GenBank/DDBJ databases">
        <title>Genome sequence of Chthonomonas calidirosea, the first sequenced genome from the Armatimonadetes phylum (formally candidate division OP10).</title>
        <authorList>
            <person name="Lee K.C.Y."/>
            <person name="Morgan X.C."/>
            <person name="Dunfield P.F."/>
            <person name="Tamas I."/>
            <person name="Houghton K.M."/>
            <person name="Vyssotski M."/>
            <person name="Ryan J.L.J."/>
            <person name="Lagutin K."/>
            <person name="McDonald I.R."/>
            <person name="Stott M.B."/>
        </authorList>
    </citation>
    <scope>NUCLEOTIDE SEQUENCE [LARGE SCALE GENOMIC DNA]</scope>
    <source>
        <strain evidence="2">DSM 23976 / ICMP 18418 / T49</strain>
    </source>
</reference>
<dbReference type="RefSeq" id="WP_016481572.1">
    <property type="nucleotide sequence ID" value="NC_021487.1"/>
</dbReference>
<dbReference type="PATRIC" id="fig|1303518.3.peg.172"/>
<organism evidence="1 2">
    <name type="scientific">Chthonomonas calidirosea (strain DSM 23976 / ICMP 18418 / T49)</name>
    <dbReference type="NCBI Taxonomy" id="1303518"/>
    <lineage>
        <taxon>Bacteria</taxon>
        <taxon>Bacillati</taxon>
        <taxon>Armatimonadota</taxon>
        <taxon>Chthonomonadia</taxon>
        <taxon>Chthonomonadales</taxon>
        <taxon>Chthonomonadaceae</taxon>
        <taxon>Chthonomonas</taxon>
    </lineage>
</organism>
<dbReference type="HOGENOM" id="CLU_989364_0_0_0"/>
<dbReference type="EMBL" id="HF951689">
    <property type="protein sequence ID" value="CCW34008.1"/>
    <property type="molecule type" value="Genomic_DNA"/>
</dbReference>
<dbReference type="KEGG" id="ccz:CCALI_00170"/>
<protein>
    <submittedName>
        <fullName evidence="1">Methane oxygenase PmoA</fullName>
    </submittedName>
</protein>
<dbReference type="AlphaFoldDB" id="S0EWE0"/>
<dbReference type="OrthoDB" id="242279at2"/>
<evidence type="ECO:0000313" key="2">
    <source>
        <dbReference type="Proteomes" id="UP000014227"/>
    </source>
</evidence>
<dbReference type="STRING" id="454171.CP488_00986"/>
<evidence type="ECO:0000313" key="1">
    <source>
        <dbReference type="EMBL" id="CCW34008.1"/>
    </source>
</evidence>